<dbReference type="PROSITE" id="PS51257">
    <property type="entry name" value="PROKAR_LIPOPROTEIN"/>
    <property type="match status" value="1"/>
</dbReference>
<evidence type="ECO:0008006" key="4">
    <source>
        <dbReference type="Google" id="ProtNLM"/>
    </source>
</evidence>
<evidence type="ECO:0000256" key="1">
    <source>
        <dbReference type="SAM" id="SignalP"/>
    </source>
</evidence>
<accession>A0ABV3YRI4</accession>
<feature type="chain" id="PRO_5047419218" description="Lipoprotein" evidence="1">
    <location>
        <begin position="18"/>
        <end position="256"/>
    </location>
</feature>
<dbReference type="Proteomes" id="UP001560296">
    <property type="component" value="Unassembled WGS sequence"/>
</dbReference>
<feature type="signal peptide" evidence="1">
    <location>
        <begin position="1"/>
        <end position="17"/>
    </location>
</feature>
<evidence type="ECO:0000313" key="2">
    <source>
        <dbReference type="EMBL" id="MEX6500737.1"/>
    </source>
</evidence>
<reference evidence="2 3" key="1">
    <citation type="submission" date="2024-07" db="EMBL/GenBank/DDBJ databases">
        <authorList>
            <person name="Li M."/>
        </authorList>
    </citation>
    <scope>NUCLEOTIDE SEQUENCE [LARGE SCALE GENOMIC DNA]</scope>
    <source>
        <strain evidence="2 3">25A3E</strain>
    </source>
</reference>
<evidence type="ECO:0000313" key="3">
    <source>
        <dbReference type="Proteomes" id="UP001560296"/>
    </source>
</evidence>
<dbReference type="EMBL" id="JBFTEG010000001">
    <property type="protein sequence ID" value="MEX6500737.1"/>
    <property type="molecule type" value="Genomic_DNA"/>
</dbReference>
<gene>
    <name evidence="2" type="ORF">AB5S05_01565</name>
</gene>
<comment type="caution">
    <text evidence="2">The sequence shown here is derived from an EMBL/GenBank/DDBJ whole genome shotgun (WGS) entry which is preliminary data.</text>
</comment>
<keyword evidence="1" id="KW-0732">Signal</keyword>
<dbReference type="RefSeq" id="WP_369285655.1">
    <property type="nucleotide sequence ID" value="NZ_JBFTEG010000001.1"/>
</dbReference>
<organism evidence="2 3">
    <name type="scientific">Pseudomonas zhanjiangensis</name>
    <dbReference type="NCBI Taxonomy" id="3239015"/>
    <lineage>
        <taxon>Bacteria</taxon>
        <taxon>Pseudomonadati</taxon>
        <taxon>Pseudomonadota</taxon>
        <taxon>Gammaproteobacteria</taxon>
        <taxon>Pseudomonadales</taxon>
        <taxon>Pseudomonadaceae</taxon>
        <taxon>Pseudomonas</taxon>
    </lineage>
</organism>
<name>A0ABV3YRI4_9PSED</name>
<keyword evidence="3" id="KW-1185">Reference proteome</keyword>
<sequence length="256" mass="28518">MKRIIPLFICLLLSACASSKKPINTDWAGHYYLQGAMEVGSELLLMKDGTFEAMIVYGSANGHAKGKWSTTSTSLTLETDTPSKTRKKATKNKVTHIVKNQIRLAEISSRSSYSKGDTYELQIVTDGNPGQFINSNADAYWVYDDNSVHISNFDNDSSLYGVTAPLNPERTLNRIGINLRNELPTQWFDITDPNGLSFYFTAPESYIREASSRPEEDIALFFSDLTLHIRPACGGLALKDSNACYIRIPNKTNNKN</sequence>
<proteinExistence type="predicted"/>
<protein>
    <recommendedName>
        <fullName evidence="4">Lipoprotein</fullName>
    </recommendedName>
</protein>